<dbReference type="InterPro" id="IPR002083">
    <property type="entry name" value="MATH/TRAF_dom"/>
</dbReference>
<evidence type="ECO:0000313" key="11">
    <source>
        <dbReference type="EMBL" id="OXU17392.1"/>
    </source>
</evidence>
<dbReference type="GO" id="GO:0005743">
    <property type="term" value="C:mitochondrial inner membrane"/>
    <property type="evidence" value="ECO:0007669"/>
    <property type="project" value="UniProtKB-ARBA"/>
</dbReference>
<dbReference type="GO" id="GO:1990904">
    <property type="term" value="C:ribonucleoprotein complex"/>
    <property type="evidence" value="ECO:0007669"/>
    <property type="project" value="UniProtKB-KW"/>
</dbReference>
<comment type="similarity">
    <text evidence="2">Belongs to the universal ribosomal protein uL30 family.</text>
</comment>
<dbReference type="GO" id="GO:0005840">
    <property type="term" value="C:ribosome"/>
    <property type="evidence" value="ECO:0007669"/>
    <property type="project" value="UniProtKB-KW"/>
</dbReference>
<keyword evidence="12" id="KW-1185">Reference proteome</keyword>
<dbReference type="InterPro" id="IPR016082">
    <property type="entry name" value="Ribosomal_uL30_ferredoxin-like"/>
</dbReference>
<gene>
    <name evidence="11" type="ORF">TSAR_013478</name>
</gene>
<accession>A0A232EGE6</accession>
<reference evidence="11 12" key="1">
    <citation type="journal article" date="2017" name="Curr. Biol.">
        <title>The Evolution of Venom by Co-option of Single-Copy Genes.</title>
        <authorList>
            <person name="Martinson E.O."/>
            <person name="Mrinalini"/>
            <person name="Kelkar Y.D."/>
            <person name="Chang C.H."/>
            <person name="Werren J.H."/>
        </authorList>
    </citation>
    <scope>NUCLEOTIDE SEQUENCE [LARGE SCALE GENOMIC DNA]</scope>
    <source>
        <strain evidence="11 12">Alberta</strain>
        <tissue evidence="11">Whole body</tissue>
    </source>
</reference>
<dbReference type="InterPro" id="IPR036919">
    <property type="entry name" value="Ribo_uL30_ferredoxin-like_sf"/>
</dbReference>
<evidence type="ECO:0000256" key="4">
    <source>
        <dbReference type="ARBA" id="ARBA00022980"/>
    </source>
</evidence>
<dbReference type="Proteomes" id="UP000215335">
    <property type="component" value="Unassembled WGS sequence"/>
</dbReference>
<evidence type="ECO:0000256" key="6">
    <source>
        <dbReference type="ARBA" id="ARBA00023274"/>
    </source>
</evidence>
<evidence type="ECO:0000256" key="7">
    <source>
        <dbReference type="ARBA" id="ARBA00035281"/>
    </source>
</evidence>
<dbReference type="InterPro" id="IPR011333">
    <property type="entry name" value="SKP1/BTB/POZ_sf"/>
</dbReference>
<evidence type="ECO:0000256" key="2">
    <source>
        <dbReference type="ARBA" id="ARBA00007594"/>
    </source>
</evidence>
<dbReference type="AlphaFoldDB" id="A0A232EGE6"/>
<dbReference type="FunFam" id="3.30.710.10:FF:000159">
    <property type="entry name" value="Speckle-type POZ protein B"/>
    <property type="match status" value="1"/>
</dbReference>
<dbReference type="InterPro" id="IPR000210">
    <property type="entry name" value="BTB/POZ_dom"/>
</dbReference>
<dbReference type="FunFam" id="3.30.1390.20:FF:000005">
    <property type="entry name" value="39S ribosomal protein L30, mitochondrial"/>
    <property type="match status" value="1"/>
</dbReference>
<feature type="domain" description="BTB" evidence="9">
    <location>
        <begin position="210"/>
        <end position="277"/>
    </location>
</feature>
<comment type="subcellular location">
    <subcellularLocation>
        <location evidence="1">Mitochondrion</location>
    </subcellularLocation>
</comment>
<dbReference type="SUPFAM" id="SSF54695">
    <property type="entry name" value="POZ domain"/>
    <property type="match status" value="1"/>
</dbReference>
<evidence type="ECO:0000259" key="10">
    <source>
        <dbReference type="PROSITE" id="PS50144"/>
    </source>
</evidence>
<dbReference type="SUPFAM" id="SSF49599">
    <property type="entry name" value="TRAF domain-like"/>
    <property type="match status" value="1"/>
</dbReference>
<organism evidence="11 12">
    <name type="scientific">Trichomalopsis sarcophagae</name>
    <dbReference type="NCBI Taxonomy" id="543379"/>
    <lineage>
        <taxon>Eukaryota</taxon>
        <taxon>Metazoa</taxon>
        <taxon>Ecdysozoa</taxon>
        <taxon>Arthropoda</taxon>
        <taxon>Hexapoda</taxon>
        <taxon>Insecta</taxon>
        <taxon>Pterygota</taxon>
        <taxon>Neoptera</taxon>
        <taxon>Endopterygota</taxon>
        <taxon>Hymenoptera</taxon>
        <taxon>Apocrita</taxon>
        <taxon>Proctotrupomorpha</taxon>
        <taxon>Chalcidoidea</taxon>
        <taxon>Pteromalidae</taxon>
        <taxon>Pteromalinae</taxon>
        <taxon>Trichomalopsis</taxon>
    </lineage>
</organism>
<sequence>MRCQTKELGKRDKNDWWRVSRMSDTDDDSFPELSLSSSTDSIDSHVRRGVMKNIQNVDIWKIHKFSRYQDACTSIESPRFSPHKARLVLYPKGISEEETAYVGLSLVSISNNTKIQYRFAIIDKNQKAVNIVQGEHYFHRAWNSECTISHFISKTNLMVGQKENLLVDDILTIACELNCSNDYNLDCQNYVHTSALANDLKMLYDNQDFSDIKLVARGKVFHAHKNILASRSSVFAAMFRHKMKENVENVVPIKDVGIKVLKEMLHYMYTGSVRDMKMSTAQDLLIVAEKYDIPGLKKLSGTILEKKLTVINAIDILILADSHNAMDLKKNTVDFLTKNIKEVMRTKSFKTALNSHLTLIINTIEKIINHSSVINQGKFSINRYKMLKAVRVVYTQVRCYKHNSIPKQWAKDGKKYGLITYYPRYPDHEDPPIKPTKLFLVERVKPFKGNPHWEKNTLKRLGLDSEKKHKHTTIVKNTPEMCALLWSIKHLIKVTPIEMPDNLPDADSVSTYLHENGKLMIFPPVDEKRYKATEEFRNNPKRLDGDTLQEKLRLNLTANLQPTNSNRIISMKSQVCLTSGAQGIYHKRKMIVPPFGQSCGPNKSTVAH</sequence>
<evidence type="ECO:0000313" key="12">
    <source>
        <dbReference type="Proteomes" id="UP000215335"/>
    </source>
</evidence>
<dbReference type="CDD" id="cd00355">
    <property type="entry name" value="Ribosomal_L30_like"/>
    <property type="match status" value="1"/>
</dbReference>
<dbReference type="Gene3D" id="3.30.1390.20">
    <property type="entry name" value="Ribosomal protein L30, ferredoxin-like fold domain"/>
    <property type="match status" value="1"/>
</dbReference>
<protein>
    <recommendedName>
        <fullName evidence="7">Large ribosomal subunit protein uL30m</fullName>
    </recommendedName>
    <alternativeName>
        <fullName evidence="8">39S ribosomal protein L30, mitochondrial</fullName>
    </alternativeName>
</protein>
<dbReference type="InterPro" id="IPR008974">
    <property type="entry name" value="TRAF-like"/>
</dbReference>
<dbReference type="SMART" id="SM00225">
    <property type="entry name" value="BTB"/>
    <property type="match status" value="1"/>
</dbReference>
<dbReference type="Pfam" id="PF00327">
    <property type="entry name" value="Ribosomal_L30"/>
    <property type="match status" value="1"/>
</dbReference>
<proteinExistence type="inferred from homology"/>
<dbReference type="GO" id="GO:0030163">
    <property type="term" value="P:protein catabolic process"/>
    <property type="evidence" value="ECO:0007669"/>
    <property type="project" value="UniProtKB-ARBA"/>
</dbReference>
<comment type="caution">
    <text evidence="11">The sequence shown here is derived from an EMBL/GenBank/DDBJ whole genome shotgun (WGS) entry which is preliminary data.</text>
</comment>
<dbReference type="PROSITE" id="PS50097">
    <property type="entry name" value="BTB"/>
    <property type="match status" value="1"/>
</dbReference>
<evidence type="ECO:0000259" key="9">
    <source>
        <dbReference type="PROSITE" id="PS50097"/>
    </source>
</evidence>
<dbReference type="Gene3D" id="2.60.210.10">
    <property type="entry name" value="Apoptosis, Tumor Necrosis Factor Receptor Associated Protein 2, Chain A"/>
    <property type="match status" value="1"/>
</dbReference>
<evidence type="ECO:0000256" key="3">
    <source>
        <dbReference type="ARBA" id="ARBA00022946"/>
    </source>
</evidence>
<keyword evidence="3" id="KW-0809">Transit peptide</keyword>
<dbReference type="PANTHER" id="PTHR24413">
    <property type="entry name" value="SPECKLE-TYPE POZ PROTEIN"/>
    <property type="match status" value="1"/>
</dbReference>
<evidence type="ECO:0000256" key="5">
    <source>
        <dbReference type="ARBA" id="ARBA00023128"/>
    </source>
</evidence>
<name>A0A232EGE6_9HYME</name>
<keyword evidence="4" id="KW-0689">Ribosomal protein</keyword>
<feature type="domain" description="MATH" evidence="10">
    <location>
        <begin position="55"/>
        <end position="177"/>
    </location>
</feature>
<dbReference type="SUPFAM" id="SSF55129">
    <property type="entry name" value="Ribosomal protein L30p/L7e"/>
    <property type="match status" value="1"/>
</dbReference>
<dbReference type="EMBL" id="NNAY01004799">
    <property type="protein sequence ID" value="OXU17392.1"/>
    <property type="molecule type" value="Genomic_DNA"/>
</dbReference>
<dbReference type="CDD" id="cd00121">
    <property type="entry name" value="MATH"/>
    <property type="match status" value="1"/>
</dbReference>
<dbReference type="Gene3D" id="1.25.40.420">
    <property type="match status" value="1"/>
</dbReference>
<dbReference type="STRING" id="543379.A0A232EGE6"/>
<keyword evidence="5" id="KW-0496">Mitochondrion</keyword>
<dbReference type="Pfam" id="PF22486">
    <property type="entry name" value="MATH_2"/>
    <property type="match status" value="1"/>
</dbReference>
<evidence type="ECO:0000256" key="1">
    <source>
        <dbReference type="ARBA" id="ARBA00004173"/>
    </source>
</evidence>
<dbReference type="OrthoDB" id="9973389at2759"/>
<evidence type="ECO:0000256" key="8">
    <source>
        <dbReference type="ARBA" id="ARBA00035356"/>
    </source>
</evidence>
<dbReference type="PROSITE" id="PS50144">
    <property type="entry name" value="MATH"/>
    <property type="match status" value="1"/>
</dbReference>
<keyword evidence="6" id="KW-0687">Ribonucleoprotein</keyword>
<dbReference type="Gene3D" id="3.30.710.10">
    <property type="entry name" value="Potassium Channel Kv1.1, Chain A"/>
    <property type="match status" value="1"/>
</dbReference>
<dbReference type="Pfam" id="PF00651">
    <property type="entry name" value="BTB"/>
    <property type="match status" value="1"/>
</dbReference>